<comment type="caution">
    <text evidence="3">The sequence shown here is derived from an EMBL/GenBank/DDBJ whole genome shotgun (WGS) entry which is preliminary data.</text>
</comment>
<sequence>MAPKQNKRKRPTSPKTPTRKSIRLAALQREEQEEEAIPNPLSKTRGISILSTESGGETWEVLSSQATDRINKYIQADRPNDDKVIPTLLAFLKWLPDGGKTSFARDILNSNNDDELHAVFWNLVTGLLYPMKTTSGNTSVSSSPHEKRKSNAEVVAASLPAPQRRDLRFREACLRRDSYKCVVTGQMDTKHWDKLGSPSDVSFDDLEAAHIIPFAYASWNDRPASSNDVSQAWELLYRCFPAIRRVGVSIEDINDPSNGMMLGSWIHRQFGKFRCAFVATETPHVYTFKTFRHFPPNLRHSLPTDGIVTMQQAIGSEDVNLPSPVFLDCHHRIAEVLNASGMGEVIEKLIREWEDIKIYESHGSLDPLGGSDVSRILETALWQRVCG</sequence>
<name>A0A2B7ZB94_9EURO</name>
<protein>
    <recommendedName>
        <fullName evidence="2">HNH nuclease domain-containing protein</fullName>
    </recommendedName>
</protein>
<gene>
    <name evidence="3" type="ORF">GX50_06941</name>
</gene>
<evidence type="ECO:0000313" key="3">
    <source>
        <dbReference type="EMBL" id="PGH30282.1"/>
    </source>
</evidence>
<accession>A0A2B7ZB94</accession>
<evidence type="ECO:0000256" key="1">
    <source>
        <dbReference type="SAM" id="MobiDB-lite"/>
    </source>
</evidence>
<dbReference type="EMBL" id="PDND01000181">
    <property type="protein sequence ID" value="PGH30282.1"/>
    <property type="molecule type" value="Genomic_DNA"/>
</dbReference>
<feature type="region of interest" description="Disordered" evidence="1">
    <location>
        <begin position="1"/>
        <end position="22"/>
    </location>
</feature>
<keyword evidence="4" id="KW-1185">Reference proteome</keyword>
<evidence type="ECO:0000313" key="4">
    <source>
        <dbReference type="Proteomes" id="UP000226031"/>
    </source>
</evidence>
<dbReference type="VEuPathDB" id="FungiDB:EMCG_00223"/>
<dbReference type="Pfam" id="PF13391">
    <property type="entry name" value="HNH_2"/>
    <property type="match status" value="1"/>
</dbReference>
<feature type="domain" description="HNH nuclease" evidence="2">
    <location>
        <begin position="181"/>
        <end position="278"/>
    </location>
</feature>
<dbReference type="Proteomes" id="UP000226031">
    <property type="component" value="Unassembled WGS sequence"/>
</dbReference>
<proteinExistence type="predicted"/>
<dbReference type="STRING" id="73230.A0A2B7ZB94"/>
<evidence type="ECO:0000259" key="2">
    <source>
        <dbReference type="Pfam" id="PF13391"/>
    </source>
</evidence>
<organism evidence="3 4">
    <name type="scientific">[Emmonsia] crescens</name>
    <dbReference type="NCBI Taxonomy" id="73230"/>
    <lineage>
        <taxon>Eukaryota</taxon>
        <taxon>Fungi</taxon>
        <taxon>Dikarya</taxon>
        <taxon>Ascomycota</taxon>
        <taxon>Pezizomycotina</taxon>
        <taxon>Eurotiomycetes</taxon>
        <taxon>Eurotiomycetidae</taxon>
        <taxon>Onygenales</taxon>
        <taxon>Ajellomycetaceae</taxon>
        <taxon>Emergomyces</taxon>
    </lineage>
</organism>
<dbReference type="InterPro" id="IPR003615">
    <property type="entry name" value="HNH_nuc"/>
</dbReference>
<dbReference type="AlphaFoldDB" id="A0A2B7ZB94"/>
<reference evidence="3 4" key="1">
    <citation type="submission" date="2017-10" db="EMBL/GenBank/DDBJ databases">
        <title>Comparative genomics in systemic dimorphic fungi from Ajellomycetaceae.</title>
        <authorList>
            <person name="Munoz J.F."/>
            <person name="Mcewen J.G."/>
            <person name="Clay O.K."/>
            <person name="Cuomo C.A."/>
        </authorList>
    </citation>
    <scope>NUCLEOTIDE SEQUENCE [LARGE SCALE GENOMIC DNA]</scope>
    <source>
        <strain evidence="3 4">UAMH4076</strain>
    </source>
</reference>